<evidence type="ECO:0000256" key="6">
    <source>
        <dbReference type="RuleBase" id="RU000716"/>
    </source>
</evidence>
<dbReference type="SUPFAM" id="SSF88946">
    <property type="entry name" value="Sigma2 domain of RNA polymerase sigma factors"/>
    <property type="match status" value="1"/>
</dbReference>
<evidence type="ECO:0000256" key="7">
    <source>
        <dbReference type="SAM" id="MobiDB-lite"/>
    </source>
</evidence>
<feature type="domain" description="RNA polymerase sigma-70 region 2" evidence="8">
    <location>
        <begin position="15"/>
        <end position="81"/>
    </location>
</feature>
<comment type="similarity">
    <text evidence="1 6">Belongs to the sigma-70 factor family. ECF subfamily.</text>
</comment>
<dbReference type="PATRIC" id="fig|471514.4.peg.258"/>
<keyword evidence="3 6" id="KW-0731">Sigma factor</keyword>
<dbReference type="EMBL" id="LJCO01000008">
    <property type="protein sequence ID" value="KPV45597.1"/>
    <property type="molecule type" value="Genomic_DNA"/>
</dbReference>
<keyword evidence="5 6" id="KW-0804">Transcription</keyword>
<dbReference type="InterPro" id="IPR013324">
    <property type="entry name" value="RNA_pol_sigma_r3/r4-like"/>
</dbReference>
<evidence type="ECO:0000256" key="2">
    <source>
        <dbReference type="ARBA" id="ARBA00023015"/>
    </source>
</evidence>
<evidence type="ECO:0000259" key="9">
    <source>
        <dbReference type="Pfam" id="PF08281"/>
    </source>
</evidence>
<dbReference type="Proteomes" id="UP000050482">
    <property type="component" value="Unassembled WGS sequence"/>
</dbReference>
<dbReference type="InterPro" id="IPR000838">
    <property type="entry name" value="RNA_pol_sigma70_ECF_CS"/>
</dbReference>
<accession>A0A0N8PPY2</accession>
<organism evidence="10 11">
    <name type="scientific">Alicyclobacillus ferrooxydans</name>
    <dbReference type="NCBI Taxonomy" id="471514"/>
    <lineage>
        <taxon>Bacteria</taxon>
        <taxon>Bacillati</taxon>
        <taxon>Bacillota</taxon>
        <taxon>Bacilli</taxon>
        <taxon>Bacillales</taxon>
        <taxon>Alicyclobacillaceae</taxon>
        <taxon>Alicyclobacillus</taxon>
    </lineage>
</organism>
<dbReference type="PANTHER" id="PTHR43133:SF8">
    <property type="entry name" value="RNA POLYMERASE SIGMA FACTOR HI_1459-RELATED"/>
    <property type="match status" value="1"/>
</dbReference>
<feature type="compositionally biased region" description="Basic and acidic residues" evidence="7">
    <location>
        <begin position="240"/>
        <end position="257"/>
    </location>
</feature>
<gene>
    <name evidence="10" type="ORF">AN477_01340</name>
</gene>
<dbReference type="InterPro" id="IPR039425">
    <property type="entry name" value="RNA_pol_sigma-70-like"/>
</dbReference>
<dbReference type="NCBIfam" id="TIGR02937">
    <property type="entry name" value="sigma70-ECF"/>
    <property type="match status" value="1"/>
</dbReference>
<dbReference type="GO" id="GO:0016987">
    <property type="term" value="F:sigma factor activity"/>
    <property type="evidence" value="ECO:0007669"/>
    <property type="project" value="UniProtKB-KW"/>
</dbReference>
<keyword evidence="2 6" id="KW-0805">Transcription regulation</keyword>
<evidence type="ECO:0000259" key="8">
    <source>
        <dbReference type="Pfam" id="PF04542"/>
    </source>
</evidence>
<feature type="compositionally biased region" description="Basic and acidic residues" evidence="7">
    <location>
        <begin position="200"/>
        <end position="219"/>
    </location>
</feature>
<feature type="domain" description="RNA polymerase sigma factor 70 region 4 type 2" evidence="9">
    <location>
        <begin position="105"/>
        <end position="157"/>
    </location>
</feature>
<name>A0A0N8PPY2_9BACL</name>
<dbReference type="RefSeq" id="WP_054967376.1">
    <property type="nucleotide sequence ID" value="NZ_LJCO01000008.1"/>
</dbReference>
<proteinExistence type="inferred from homology"/>
<dbReference type="AlphaFoldDB" id="A0A0N8PPY2"/>
<dbReference type="GO" id="GO:0003677">
    <property type="term" value="F:DNA binding"/>
    <property type="evidence" value="ECO:0007669"/>
    <property type="project" value="UniProtKB-KW"/>
</dbReference>
<dbReference type="SUPFAM" id="SSF88659">
    <property type="entry name" value="Sigma3 and sigma4 domains of RNA polymerase sigma factors"/>
    <property type="match status" value="1"/>
</dbReference>
<dbReference type="InterPro" id="IPR036388">
    <property type="entry name" value="WH-like_DNA-bd_sf"/>
</dbReference>
<evidence type="ECO:0000256" key="4">
    <source>
        <dbReference type="ARBA" id="ARBA00023125"/>
    </source>
</evidence>
<dbReference type="Pfam" id="PF08281">
    <property type="entry name" value="Sigma70_r4_2"/>
    <property type="match status" value="1"/>
</dbReference>
<reference evidence="10 11" key="1">
    <citation type="submission" date="2015-09" db="EMBL/GenBank/DDBJ databases">
        <title>Draft genome sequence of Alicyclobacillus ferrooxydans DSM 22381.</title>
        <authorList>
            <person name="Hemp J."/>
        </authorList>
    </citation>
    <scope>NUCLEOTIDE SEQUENCE [LARGE SCALE GENOMIC DNA]</scope>
    <source>
        <strain evidence="10 11">TC-34</strain>
    </source>
</reference>
<keyword evidence="11" id="KW-1185">Reference proteome</keyword>
<dbReference type="InterPro" id="IPR013249">
    <property type="entry name" value="RNA_pol_sigma70_r4_t2"/>
</dbReference>
<dbReference type="PANTHER" id="PTHR43133">
    <property type="entry name" value="RNA POLYMERASE ECF-TYPE SIGMA FACTO"/>
    <property type="match status" value="1"/>
</dbReference>
<evidence type="ECO:0000313" key="10">
    <source>
        <dbReference type="EMBL" id="KPV45597.1"/>
    </source>
</evidence>
<sequence>MEQLKKELASVIDELYDLYADELYRYARFTLRDAHLAEDVVQEVFIRAIRTWDSFRGEASARTWLWHIARNYMRDVMRRKQVRNRHSVPDPVELYDVGTPFESLVELEDQLTRLTDDQRQAFVLRCMQDLSVRDTAEILGWTESKVKSTLSRALTKLREQLAEPEAKLGKAGPPADLGKAELSKAGPLGKLGEDELAAQLDKDGPPAKPGDQKSSDRTFVRRTSVSDALPDKQIPPQPTEIHEGGGPRGLERPERQI</sequence>
<dbReference type="InterPro" id="IPR013325">
    <property type="entry name" value="RNA_pol_sigma_r2"/>
</dbReference>
<evidence type="ECO:0000256" key="3">
    <source>
        <dbReference type="ARBA" id="ARBA00023082"/>
    </source>
</evidence>
<evidence type="ECO:0000313" key="11">
    <source>
        <dbReference type="Proteomes" id="UP000050482"/>
    </source>
</evidence>
<dbReference type="CDD" id="cd06171">
    <property type="entry name" value="Sigma70_r4"/>
    <property type="match status" value="1"/>
</dbReference>
<evidence type="ECO:0000256" key="1">
    <source>
        <dbReference type="ARBA" id="ARBA00010641"/>
    </source>
</evidence>
<dbReference type="PROSITE" id="PS01063">
    <property type="entry name" value="SIGMA70_ECF"/>
    <property type="match status" value="1"/>
</dbReference>
<feature type="region of interest" description="Disordered" evidence="7">
    <location>
        <begin position="163"/>
        <end position="257"/>
    </location>
</feature>
<comment type="caution">
    <text evidence="10">The sequence shown here is derived from an EMBL/GenBank/DDBJ whole genome shotgun (WGS) entry which is preliminary data.</text>
</comment>
<protein>
    <recommendedName>
        <fullName evidence="6">RNA polymerase sigma factor</fullName>
    </recommendedName>
</protein>
<dbReference type="Pfam" id="PF04542">
    <property type="entry name" value="Sigma70_r2"/>
    <property type="match status" value="1"/>
</dbReference>
<keyword evidence="4 6" id="KW-0238">DNA-binding</keyword>
<dbReference type="GO" id="GO:0006352">
    <property type="term" value="P:DNA-templated transcription initiation"/>
    <property type="evidence" value="ECO:0007669"/>
    <property type="project" value="InterPro"/>
</dbReference>
<dbReference type="InterPro" id="IPR014284">
    <property type="entry name" value="RNA_pol_sigma-70_dom"/>
</dbReference>
<evidence type="ECO:0000256" key="5">
    <source>
        <dbReference type="ARBA" id="ARBA00023163"/>
    </source>
</evidence>
<dbReference type="Gene3D" id="1.10.10.10">
    <property type="entry name" value="Winged helix-like DNA-binding domain superfamily/Winged helix DNA-binding domain"/>
    <property type="match status" value="1"/>
</dbReference>
<dbReference type="InterPro" id="IPR007627">
    <property type="entry name" value="RNA_pol_sigma70_r2"/>
</dbReference>
<dbReference type="GO" id="GO:0006950">
    <property type="term" value="P:response to stress"/>
    <property type="evidence" value="ECO:0007669"/>
    <property type="project" value="UniProtKB-ARBA"/>
</dbReference>
<dbReference type="Gene3D" id="1.10.1740.10">
    <property type="match status" value="1"/>
</dbReference>
<dbReference type="STRING" id="471514.AN477_01340"/>